<evidence type="ECO:0000313" key="7">
    <source>
        <dbReference type="Proteomes" id="UP001484239"/>
    </source>
</evidence>
<dbReference type="Proteomes" id="UP001484239">
    <property type="component" value="Unassembled WGS sequence"/>
</dbReference>
<keyword evidence="1" id="KW-0805">Transcription regulation</keyword>
<organism evidence="6 7">
    <name type="scientific">Gaopeijia maritima</name>
    <dbReference type="NCBI Taxonomy" id="3119007"/>
    <lineage>
        <taxon>Bacteria</taxon>
        <taxon>Pseudomonadati</taxon>
        <taxon>Gemmatimonadota</taxon>
        <taxon>Longimicrobiia</taxon>
        <taxon>Gaopeijiales</taxon>
        <taxon>Gaopeijiaceae</taxon>
        <taxon>Gaopeijia</taxon>
    </lineage>
</organism>
<dbReference type="SUPFAM" id="SSF46689">
    <property type="entry name" value="Homeodomain-like"/>
    <property type="match status" value="1"/>
</dbReference>
<protein>
    <submittedName>
        <fullName evidence="6">TetR/AcrR family transcriptional regulator</fullName>
    </submittedName>
</protein>
<proteinExistence type="predicted"/>
<evidence type="ECO:0000256" key="1">
    <source>
        <dbReference type="ARBA" id="ARBA00023015"/>
    </source>
</evidence>
<dbReference type="InterPro" id="IPR009057">
    <property type="entry name" value="Homeodomain-like_sf"/>
</dbReference>
<sequence length="212" mass="22324">MGRPRAVTDEQIIAAARRCFLDRGAGVPASEIARDLGVSHTTLFNRFGSKEGLLVAALEPPREVPWVEALEAGPDGRPVRDQLVEHARVISAFYAEMEAGLSLLRAAGVEHGSGGCTRGEGEAESAAERGYHALVAWLERAQRQESLAICDSRTLASTILGALHGWTLTATACGQGDDAEGAGACDAGDRHVERVVDLLWHGIGPRAGVVPG</sequence>
<evidence type="ECO:0000259" key="5">
    <source>
        <dbReference type="PROSITE" id="PS50977"/>
    </source>
</evidence>
<keyword evidence="2 4" id="KW-0238">DNA-binding</keyword>
<evidence type="ECO:0000256" key="3">
    <source>
        <dbReference type="ARBA" id="ARBA00023163"/>
    </source>
</evidence>
<dbReference type="InterPro" id="IPR050109">
    <property type="entry name" value="HTH-type_TetR-like_transc_reg"/>
</dbReference>
<gene>
    <name evidence="6" type="ORF">WI372_15715</name>
</gene>
<keyword evidence="7" id="KW-1185">Reference proteome</keyword>
<keyword evidence="3" id="KW-0804">Transcription</keyword>
<dbReference type="Pfam" id="PF00440">
    <property type="entry name" value="TetR_N"/>
    <property type="match status" value="1"/>
</dbReference>
<comment type="caution">
    <text evidence="6">The sequence shown here is derived from an EMBL/GenBank/DDBJ whole genome shotgun (WGS) entry which is preliminary data.</text>
</comment>
<dbReference type="PANTHER" id="PTHR30055:SF238">
    <property type="entry name" value="MYCOFACTOCIN BIOSYNTHESIS TRANSCRIPTIONAL REGULATOR MFTR-RELATED"/>
    <property type="match status" value="1"/>
</dbReference>
<dbReference type="Gene3D" id="1.10.357.10">
    <property type="entry name" value="Tetracycline Repressor, domain 2"/>
    <property type="match status" value="1"/>
</dbReference>
<dbReference type="InterPro" id="IPR001647">
    <property type="entry name" value="HTH_TetR"/>
</dbReference>
<accession>A0ABU9ECI1</accession>
<dbReference type="PANTHER" id="PTHR30055">
    <property type="entry name" value="HTH-TYPE TRANSCRIPTIONAL REGULATOR RUTR"/>
    <property type="match status" value="1"/>
</dbReference>
<evidence type="ECO:0000313" key="6">
    <source>
        <dbReference type="EMBL" id="MEK9502441.1"/>
    </source>
</evidence>
<evidence type="ECO:0000256" key="4">
    <source>
        <dbReference type="PROSITE-ProRule" id="PRU00335"/>
    </source>
</evidence>
<feature type="domain" description="HTH tetR-type" evidence="5">
    <location>
        <begin position="6"/>
        <end position="65"/>
    </location>
</feature>
<dbReference type="PROSITE" id="PS50977">
    <property type="entry name" value="HTH_TETR_2"/>
    <property type="match status" value="1"/>
</dbReference>
<dbReference type="CDD" id="cd00569">
    <property type="entry name" value="HTH_Hin_like"/>
    <property type="match status" value="1"/>
</dbReference>
<reference evidence="6 7" key="1">
    <citation type="submission" date="2024-02" db="EMBL/GenBank/DDBJ databases">
        <title>A novel Gemmatimonadota bacterium.</title>
        <authorList>
            <person name="Du Z.-J."/>
            <person name="Ye Y.-Q."/>
        </authorList>
    </citation>
    <scope>NUCLEOTIDE SEQUENCE [LARGE SCALE GENOMIC DNA]</scope>
    <source>
        <strain evidence="6 7">DH-20</strain>
    </source>
</reference>
<dbReference type="RefSeq" id="WP_405278584.1">
    <property type="nucleotide sequence ID" value="NZ_CP144380.1"/>
</dbReference>
<evidence type="ECO:0000256" key="2">
    <source>
        <dbReference type="ARBA" id="ARBA00023125"/>
    </source>
</evidence>
<feature type="DNA-binding region" description="H-T-H motif" evidence="4">
    <location>
        <begin position="28"/>
        <end position="47"/>
    </location>
</feature>
<dbReference type="PRINTS" id="PR00455">
    <property type="entry name" value="HTHTETR"/>
</dbReference>
<dbReference type="EMBL" id="JBBHLI010000011">
    <property type="protein sequence ID" value="MEK9502441.1"/>
    <property type="molecule type" value="Genomic_DNA"/>
</dbReference>
<name>A0ABU9ECI1_9BACT</name>